<dbReference type="Proteomes" id="UP000663920">
    <property type="component" value="Chromosome"/>
</dbReference>
<protein>
    <submittedName>
        <fullName evidence="2">DUF4302 domain-containing protein</fullName>
    </submittedName>
</protein>
<name>A0A975HAA8_9FLAO</name>
<keyword evidence="1" id="KW-0732">Signal</keyword>
<sequence>MKKYKKIFKTLALFNLCIIAFSSCQQTETKELFDQSATKRFNAKEKELSSLLTSAENGWHATYFTDDSSLGGYTFLFKFKKDGKVSTASDLTSDTSVKESEYDINIGTTVQLSFTTRGPIHKLSDSNNGPFKGQGYRGAFDFSYYGKDGEDLLFRDVKAFKEIRFKKATANDWTDIRKNATIRNLITGQSLAYEVNKEVNFFSYNNIRRFATNKNSKVKKTNFGIGFSSTGILISPSVVADNGMSYSELTLNDKRNKFVSEDGKFSIFILSTPFDVNQNWRIRVGVVGEVSKEFSKTFNAISKSNTSIYSETLSTTIRFGNTFRDTPAGILFRSFSDPTTGAGYWAEYTPSFSAAYPDLEMLNITRSVGAYNWRFYKHLDPLIALIVDNAPYELEKTPSDNPTSIKLTSKSNPDVWFTIRR</sequence>
<evidence type="ECO:0000313" key="2">
    <source>
        <dbReference type="EMBL" id="QTE24105.1"/>
    </source>
</evidence>
<evidence type="ECO:0000313" key="3">
    <source>
        <dbReference type="Proteomes" id="UP000663920"/>
    </source>
</evidence>
<evidence type="ECO:0000256" key="1">
    <source>
        <dbReference type="SAM" id="SignalP"/>
    </source>
</evidence>
<dbReference type="EMBL" id="CP071869">
    <property type="protein sequence ID" value="QTE24105.1"/>
    <property type="molecule type" value="Genomic_DNA"/>
</dbReference>
<reference evidence="2 3" key="1">
    <citation type="submission" date="2021-03" db="EMBL/GenBank/DDBJ databases">
        <title>Complete genome of Polaribacter_sp.SM13.</title>
        <authorList>
            <person name="Jeong S.W."/>
            <person name="Bae J.W."/>
        </authorList>
    </citation>
    <scope>NUCLEOTIDE SEQUENCE [LARGE SCALE GENOMIC DNA]</scope>
    <source>
        <strain evidence="2 3">SM13</strain>
    </source>
</reference>
<dbReference type="Pfam" id="PF14135">
    <property type="entry name" value="DUF4302"/>
    <property type="match status" value="1"/>
</dbReference>
<dbReference type="KEGG" id="pcea:J3359_07530"/>
<organism evidence="2 3">
    <name type="scientific">Polaribacter cellanae</name>
    <dbReference type="NCBI Taxonomy" id="2818493"/>
    <lineage>
        <taxon>Bacteria</taxon>
        <taxon>Pseudomonadati</taxon>
        <taxon>Bacteroidota</taxon>
        <taxon>Flavobacteriia</taxon>
        <taxon>Flavobacteriales</taxon>
        <taxon>Flavobacteriaceae</taxon>
    </lineage>
</organism>
<proteinExistence type="predicted"/>
<dbReference type="PROSITE" id="PS51257">
    <property type="entry name" value="PROKAR_LIPOPROTEIN"/>
    <property type="match status" value="1"/>
</dbReference>
<dbReference type="InterPro" id="IPR025396">
    <property type="entry name" value="DUF4302"/>
</dbReference>
<keyword evidence="3" id="KW-1185">Reference proteome</keyword>
<gene>
    <name evidence="2" type="ORF">J3359_07530</name>
</gene>
<feature type="signal peptide" evidence="1">
    <location>
        <begin position="1"/>
        <end position="25"/>
    </location>
</feature>
<accession>A0A975HAA8</accession>
<dbReference type="AlphaFoldDB" id="A0A975HAA8"/>
<feature type="chain" id="PRO_5036804105" evidence="1">
    <location>
        <begin position="26"/>
        <end position="421"/>
    </location>
</feature>
<dbReference type="RefSeq" id="WP_208080089.1">
    <property type="nucleotide sequence ID" value="NZ_CP071869.1"/>
</dbReference>